<dbReference type="PANTHER" id="PTHR23407:SF1">
    <property type="entry name" value="5-FORMYLTETRAHYDROFOLATE CYCLO-LIGASE"/>
    <property type="match status" value="1"/>
</dbReference>
<keyword evidence="2 4" id="KW-0547">Nucleotide-binding</keyword>
<dbReference type="EC" id="6.3.3.2" evidence="5"/>
<dbReference type="Pfam" id="PF01812">
    <property type="entry name" value="5-FTHF_cyc-lig"/>
    <property type="match status" value="1"/>
</dbReference>
<comment type="catalytic activity">
    <reaction evidence="5">
        <text>(6S)-5-formyl-5,6,7,8-tetrahydrofolate + ATP = (6R)-5,10-methenyltetrahydrofolate + ADP + phosphate</text>
        <dbReference type="Rhea" id="RHEA:10488"/>
        <dbReference type="ChEBI" id="CHEBI:30616"/>
        <dbReference type="ChEBI" id="CHEBI:43474"/>
        <dbReference type="ChEBI" id="CHEBI:57455"/>
        <dbReference type="ChEBI" id="CHEBI:57457"/>
        <dbReference type="ChEBI" id="CHEBI:456216"/>
        <dbReference type="EC" id="6.3.3.2"/>
    </reaction>
</comment>
<feature type="binding site" evidence="4">
    <location>
        <begin position="132"/>
        <end position="140"/>
    </location>
    <ligand>
        <name>ATP</name>
        <dbReference type="ChEBI" id="CHEBI:30616"/>
    </ligand>
</feature>
<organism evidence="6 7">
    <name type="scientific">Mycoplasma todarodis</name>
    <dbReference type="NCBI Taxonomy" id="1937191"/>
    <lineage>
        <taxon>Bacteria</taxon>
        <taxon>Bacillati</taxon>
        <taxon>Mycoplasmatota</taxon>
        <taxon>Mollicutes</taxon>
        <taxon>Mycoplasmataceae</taxon>
        <taxon>Mycoplasma</taxon>
    </lineage>
</organism>
<dbReference type="AlphaFoldDB" id="A0A4R0XKU5"/>
<dbReference type="SUPFAM" id="SSF100950">
    <property type="entry name" value="NagB/RpiA/CoA transferase-like"/>
    <property type="match status" value="1"/>
</dbReference>
<sequence length="181" mass="20815">MIEKQIARKNINASLRKITSRQIDLASKVIVNKCKQLPITKNANTIAIFSSMEKEVQTKELIEYLLKQNKRVVLPYVIDEEMVMLEIKSSSFKSGEQYKTIKQPSLDHKIVSAKEIELIFVPCVGFDSNGNRLGRGKGFYDRFLKRTSAKKVLLALEVQRLENFKVEKHDVNMDVVITEQK</sequence>
<feature type="binding site" evidence="4">
    <location>
        <begin position="4"/>
        <end position="8"/>
    </location>
    <ligand>
        <name>ATP</name>
        <dbReference type="ChEBI" id="CHEBI:30616"/>
    </ligand>
</feature>
<feature type="binding site" evidence="4">
    <location>
        <position position="55"/>
    </location>
    <ligand>
        <name>substrate</name>
    </ligand>
</feature>
<keyword evidence="6" id="KW-0436">Ligase</keyword>
<protein>
    <recommendedName>
        <fullName evidence="5">5-formyltetrahydrofolate cyclo-ligase</fullName>
        <ecNumber evidence="5">6.3.3.2</ecNumber>
    </recommendedName>
</protein>
<dbReference type="PIRSF" id="PIRSF006806">
    <property type="entry name" value="FTHF_cligase"/>
    <property type="match status" value="1"/>
</dbReference>
<dbReference type="InterPro" id="IPR024185">
    <property type="entry name" value="FTHF_cligase-like_sf"/>
</dbReference>
<dbReference type="InterPro" id="IPR002698">
    <property type="entry name" value="FTHF_cligase"/>
</dbReference>
<evidence type="ECO:0000256" key="2">
    <source>
        <dbReference type="ARBA" id="ARBA00022741"/>
    </source>
</evidence>
<dbReference type="RefSeq" id="WP_131613391.1">
    <property type="nucleotide sequence ID" value="NZ_PSZP01000010.1"/>
</dbReference>
<dbReference type="Proteomes" id="UP000291072">
    <property type="component" value="Unassembled WGS sequence"/>
</dbReference>
<keyword evidence="5" id="KW-0460">Magnesium</keyword>
<accession>A0A4R0XKU5</accession>
<evidence type="ECO:0000313" key="7">
    <source>
        <dbReference type="Proteomes" id="UP000291072"/>
    </source>
</evidence>
<dbReference type="NCBIfam" id="TIGR02727">
    <property type="entry name" value="MTHFS_bact"/>
    <property type="match status" value="1"/>
</dbReference>
<dbReference type="Gene3D" id="3.40.50.10420">
    <property type="entry name" value="NagB/RpiA/CoA transferase-like"/>
    <property type="match status" value="1"/>
</dbReference>
<evidence type="ECO:0000256" key="5">
    <source>
        <dbReference type="RuleBase" id="RU361279"/>
    </source>
</evidence>
<name>A0A4R0XKU5_9MOLU</name>
<comment type="caution">
    <text evidence="6">The sequence shown here is derived from an EMBL/GenBank/DDBJ whole genome shotgun (WGS) entry which is preliminary data.</text>
</comment>
<reference evidence="6 7" key="1">
    <citation type="submission" date="2018-02" db="EMBL/GenBank/DDBJ databases">
        <title>Mycoplasma marinum and Mycoplasma todarodis sp. nov., moderately halophilic and psychrotolerant mycoplasmas isolated from cephalopods.</title>
        <authorList>
            <person name="Viver T."/>
        </authorList>
    </citation>
    <scope>NUCLEOTIDE SEQUENCE [LARGE SCALE GENOMIC DNA]</scope>
    <source>
        <strain evidence="6 7">5H</strain>
    </source>
</reference>
<dbReference type="InterPro" id="IPR037171">
    <property type="entry name" value="NagB/RpiA_transferase-like"/>
</dbReference>
<evidence type="ECO:0000256" key="1">
    <source>
        <dbReference type="ARBA" id="ARBA00010638"/>
    </source>
</evidence>
<dbReference type="GO" id="GO:0009396">
    <property type="term" value="P:folic acid-containing compound biosynthetic process"/>
    <property type="evidence" value="ECO:0007669"/>
    <property type="project" value="TreeGrafter"/>
</dbReference>
<comment type="cofactor">
    <cofactor evidence="5">
        <name>Mg(2+)</name>
        <dbReference type="ChEBI" id="CHEBI:18420"/>
    </cofactor>
</comment>
<dbReference type="GO" id="GO:0005524">
    <property type="term" value="F:ATP binding"/>
    <property type="evidence" value="ECO:0007669"/>
    <property type="project" value="UniProtKB-KW"/>
</dbReference>
<keyword evidence="3 4" id="KW-0067">ATP-binding</keyword>
<dbReference type="OrthoDB" id="9801938at2"/>
<dbReference type="GO" id="GO:0030272">
    <property type="term" value="F:5-formyltetrahydrofolate cyclo-ligase activity"/>
    <property type="evidence" value="ECO:0007669"/>
    <property type="project" value="UniProtKB-EC"/>
</dbReference>
<gene>
    <name evidence="6" type="ORF">C4B25_02000</name>
</gene>
<keyword evidence="7" id="KW-1185">Reference proteome</keyword>
<dbReference type="GO" id="GO:0046872">
    <property type="term" value="F:metal ion binding"/>
    <property type="evidence" value="ECO:0007669"/>
    <property type="project" value="UniProtKB-KW"/>
</dbReference>
<evidence type="ECO:0000256" key="4">
    <source>
        <dbReference type="PIRSR" id="PIRSR006806-1"/>
    </source>
</evidence>
<dbReference type="PANTHER" id="PTHR23407">
    <property type="entry name" value="ATPASE INHIBITOR/5-FORMYLTETRAHYDROFOLATE CYCLO-LIGASE"/>
    <property type="match status" value="1"/>
</dbReference>
<evidence type="ECO:0000313" key="6">
    <source>
        <dbReference type="EMBL" id="TCG11263.1"/>
    </source>
</evidence>
<proteinExistence type="inferred from homology"/>
<evidence type="ECO:0000256" key="3">
    <source>
        <dbReference type="ARBA" id="ARBA00022840"/>
    </source>
</evidence>
<comment type="similarity">
    <text evidence="1 5">Belongs to the 5-formyltetrahydrofolate cyclo-ligase family.</text>
</comment>
<keyword evidence="5" id="KW-0479">Metal-binding</keyword>
<dbReference type="EMBL" id="PSZP01000010">
    <property type="protein sequence ID" value="TCG11263.1"/>
    <property type="molecule type" value="Genomic_DNA"/>
</dbReference>
<dbReference type="GO" id="GO:0035999">
    <property type="term" value="P:tetrahydrofolate interconversion"/>
    <property type="evidence" value="ECO:0007669"/>
    <property type="project" value="TreeGrafter"/>
</dbReference>